<proteinExistence type="inferred from homology"/>
<organism evidence="5 6">
    <name type="scientific">Actinokineospora cianjurensis</name>
    <dbReference type="NCBI Taxonomy" id="585224"/>
    <lineage>
        <taxon>Bacteria</taxon>
        <taxon>Bacillati</taxon>
        <taxon>Actinomycetota</taxon>
        <taxon>Actinomycetes</taxon>
        <taxon>Pseudonocardiales</taxon>
        <taxon>Pseudonocardiaceae</taxon>
        <taxon>Actinokineospora</taxon>
    </lineage>
</organism>
<feature type="active site" description="Proton acceptor" evidence="2">
    <location>
        <position position="165"/>
    </location>
</feature>
<evidence type="ECO:0000256" key="3">
    <source>
        <dbReference type="PIRSR" id="PIRSR000390-2"/>
    </source>
</evidence>
<sequence length="352" mass="36915">MTTPTAPTGHPAAPDPVVEIYERRLAARLGVEHVVAVSSGTAALHCALAALGVGPGTEVLVPALTVIMSAAPVAHLGARPVFVDCLPDGDLDPHDATAKTTPRTAAIMQVQLWGRTGNQTLARALADRHGLPLVVDSCQALGSTVDSHQAGLHGDVACFSTHDLKLLRTGEGGFLTTDNPTIAAHARAYRSHGHTPDGPAGLGHNYRLAAALAHLGLAELDHLDDTLAHRVALTTLAHQLLAEVPGLEPVPADPGCNHYAPLARITLPRPRAFAEHLATRGVPNSTGTFGLVPLDHRPQLADTEATGARCATAAEVLEGILALVLTHRDDEASVRRHVDTIAREVARWTSRH</sequence>
<evidence type="ECO:0000313" key="6">
    <source>
        <dbReference type="Proteomes" id="UP000282454"/>
    </source>
</evidence>
<protein>
    <submittedName>
        <fullName evidence="5">Perosamine synthetase</fullName>
    </submittedName>
</protein>
<keyword evidence="3 4" id="KW-0663">Pyridoxal phosphate</keyword>
<dbReference type="InterPro" id="IPR015422">
    <property type="entry name" value="PyrdxlP-dep_Trfase_small"/>
</dbReference>
<dbReference type="PIRSF" id="PIRSF000390">
    <property type="entry name" value="PLP_StrS"/>
    <property type="match status" value="1"/>
</dbReference>
<comment type="cofactor">
    <cofactor evidence="1">
        <name>pyridoxal 5'-phosphate</name>
        <dbReference type="ChEBI" id="CHEBI:597326"/>
    </cofactor>
</comment>
<comment type="caution">
    <text evidence="5">The sequence shown here is derived from an EMBL/GenBank/DDBJ whole genome shotgun (WGS) entry which is preliminary data.</text>
</comment>
<dbReference type="Pfam" id="PF01041">
    <property type="entry name" value="DegT_DnrJ_EryC1"/>
    <property type="match status" value="1"/>
</dbReference>
<dbReference type="InterPro" id="IPR015424">
    <property type="entry name" value="PyrdxlP-dep_Trfase"/>
</dbReference>
<evidence type="ECO:0000313" key="5">
    <source>
        <dbReference type="EMBL" id="RLK58386.1"/>
    </source>
</evidence>
<dbReference type="AlphaFoldDB" id="A0A421B265"/>
<dbReference type="Gene3D" id="3.90.1150.10">
    <property type="entry name" value="Aspartate Aminotransferase, domain 1"/>
    <property type="match status" value="1"/>
</dbReference>
<evidence type="ECO:0000256" key="2">
    <source>
        <dbReference type="PIRSR" id="PIRSR000390-1"/>
    </source>
</evidence>
<name>A0A421B265_9PSEU</name>
<evidence type="ECO:0000256" key="1">
    <source>
        <dbReference type="ARBA" id="ARBA00001933"/>
    </source>
</evidence>
<evidence type="ECO:0000256" key="4">
    <source>
        <dbReference type="RuleBase" id="RU004508"/>
    </source>
</evidence>
<dbReference type="OrthoDB" id="5342089at2"/>
<dbReference type="PANTHER" id="PTHR30244">
    <property type="entry name" value="TRANSAMINASE"/>
    <property type="match status" value="1"/>
</dbReference>
<dbReference type="PANTHER" id="PTHR30244:SF34">
    <property type="entry name" value="DTDP-4-AMINO-4,6-DIDEOXYGALACTOSE TRANSAMINASE"/>
    <property type="match status" value="1"/>
</dbReference>
<feature type="modified residue" description="N6-(pyridoxal phosphate)lysine" evidence="3">
    <location>
        <position position="165"/>
    </location>
</feature>
<dbReference type="InterPro" id="IPR000653">
    <property type="entry name" value="DegT/StrS_aminotransferase"/>
</dbReference>
<dbReference type="RefSeq" id="WP_121392809.1">
    <property type="nucleotide sequence ID" value="NZ_RCDD01000003.1"/>
</dbReference>
<comment type="similarity">
    <text evidence="4">Belongs to the DegT/DnrJ/EryC1 family.</text>
</comment>
<reference evidence="5 6" key="1">
    <citation type="submission" date="2018-10" db="EMBL/GenBank/DDBJ databases">
        <title>Genomic Encyclopedia of Archaeal and Bacterial Type Strains, Phase II (KMG-II): from individual species to whole genera.</title>
        <authorList>
            <person name="Goeker M."/>
        </authorList>
    </citation>
    <scope>NUCLEOTIDE SEQUENCE [LARGE SCALE GENOMIC DNA]</scope>
    <source>
        <strain evidence="5 6">DSM 45657</strain>
    </source>
</reference>
<dbReference type="InterPro" id="IPR015421">
    <property type="entry name" value="PyrdxlP-dep_Trfase_major"/>
</dbReference>
<dbReference type="SUPFAM" id="SSF53383">
    <property type="entry name" value="PLP-dependent transferases"/>
    <property type="match status" value="1"/>
</dbReference>
<dbReference type="GO" id="GO:0000271">
    <property type="term" value="P:polysaccharide biosynthetic process"/>
    <property type="evidence" value="ECO:0007669"/>
    <property type="project" value="TreeGrafter"/>
</dbReference>
<dbReference type="Gene3D" id="3.40.640.10">
    <property type="entry name" value="Type I PLP-dependent aspartate aminotransferase-like (Major domain)"/>
    <property type="match status" value="1"/>
</dbReference>
<dbReference type="GO" id="GO:0030170">
    <property type="term" value="F:pyridoxal phosphate binding"/>
    <property type="evidence" value="ECO:0007669"/>
    <property type="project" value="TreeGrafter"/>
</dbReference>
<dbReference type="EMBL" id="RCDD01000003">
    <property type="protein sequence ID" value="RLK58386.1"/>
    <property type="molecule type" value="Genomic_DNA"/>
</dbReference>
<keyword evidence="6" id="KW-1185">Reference proteome</keyword>
<accession>A0A421B265</accession>
<gene>
    <name evidence="5" type="ORF">CLV68_4485</name>
</gene>
<dbReference type="GO" id="GO:0008483">
    <property type="term" value="F:transaminase activity"/>
    <property type="evidence" value="ECO:0007669"/>
    <property type="project" value="TreeGrafter"/>
</dbReference>
<dbReference type="Proteomes" id="UP000282454">
    <property type="component" value="Unassembled WGS sequence"/>
</dbReference>